<accession>A0A6M4GR24</accession>
<keyword evidence="3" id="KW-1185">Reference proteome</keyword>
<proteinExistence type="predicted"/>
<evidence type="ECO:0000313" key="2">
    <source>
        <dbReference type="EMBL" id="QJR09228.1"/>
    </source>
</evidence>
<dbReference type="RefSeq" id="WP_171088927.1">
    <property type="nucleotide sequence ID" value="NZ_CP053069.1"/>
</dbReference>
<keyword evidence="1" id="KW-0472">Membrane</keyword>
<organism evidence="2 3">
    <name type="scientific">Usitatibacter rugosus</name>
    <dbReference type="NCBI Taxonomy" id="2732067"/>
    <lineage>
        <taxon>Bacteria</taxon>
        <taxon>Pseudomonadati</taxon>
        <taxon>Pseudomonadota</taxon>
        <taxon>Betaproteobacteria</taxon>
        <taxon>Nitrosomonadales</taxon>
        <taxon>Usitatibacteraceae</taxon>
        <taxon>Usitatibacter</taxon>
    </lineage>
</organism>
<feature type="transmembrane region" description="Helical" evidence="1">
    <location>
        <begin position="30"/>
        <end position="49"/>
    </location>
</feature>
<evidence type="ECO:0000256" key="1">
    <source>
        <dbReference type="SAM" id="Phobius"/>
    </source>
</evidence>
<reference evidence="2 3" key="1">
    <citation type="submission" date="2020-04" db="EMBL/GenBank/DDBJ databases">
        <title>Usitatibacter rugosus gen. nov., sp. nov. and Usitatibacter palustris sp. nov., novel members of Usitatibacteraceae fam. nov. within the order Nitrosomonadales isolated from soil.</title>
        <authorList>
            <person name="Huber K.J."/>
            <person name="Neumann-Schaal M."/>
            <person name="Geppert A."/>
            <person name="Luckner M."/>
            <person name="Wanner G."/>
            <person name="Overmann J."/>
        </authorList>
    </citation>
    <scope>NUCLEOTIDE SEQUENCE [LARGE SCALE GENOMIC DNA]</scope>
    <source>
        <strain evidence="2 3">0125_3</strain>
    </source>
</reference>
<sequence length="62" mass="6394">MSLRKNHLTIAGVLFAIAITLYVIGFTSGAVVVSVLAIVVEIAAWIALLSDRSEGSVPGGKP</sequence>
<keyword evidence="1" id="KW-0812">Transmembrane</keyword>
<gene>
    <name evidence="2" type="ORF">DSM104443_00265</name>
</gene>
<dbReference type="Proteomes" id="UP000501534">
    <property type="component" value="Chromosome"/>
</dbReference>
<keyword evidence="1" id="KW-1133">Transmembrane helix</keyword>
<dbReference type="EMBL" id="CP053069">
    <property type="protein sequence ID" value="QJR09228.1"/>
    <property type="molecule type" value="Genomic_DNA"/>
</dbReference>
<protein>
    <submittedName>
        <fullName evidence="2">Uncharacterized protein</fullName>
    </submittedName>
</protein>
<dbReference type="AlphaFoldDB" id="A0A6M4GR24"/>
<feature type="transmembrane region" description="Helical" evidence="1">
    <location>
        <begin position="7"/>
        <end position="24"/>
    </location>
</feature>
<evidence type="ECO:0000313" key="3">
    <source>
        <dbReference type="Proteomes" id="UP000501534"/>
    </source>
</evidence>
<dbReference type="KEGG" id="uru:DSM104443_00265"/>
<name>A0A6M4GR24_9PROT</name>